<evidence type="ECO:0000313" key="2">
    <source>
        <dbReference type="Proteomes" id="UP000816034"/>
    </source>
</evidence>
<reference evidence="1 2" key="1">
    <citation type="journal article" date="2018" name="BMC Genomics">
        <title>The genome of Naegleria lovaniensis, the basis for a comparative approach to unravel pathogenicity factors of the human pathogenic amoeba N. fowleri.</title>
        <authorList>
            <person name="Liechti N."/>
            <person name="Schurch N."/>
            <person name="Bruggmann R."/>
            <person name="Wittwer M."/>
        </authorList>
    </citation>
    <scope>NUCLEOTIDE SEQUENCE [LARGE SCALE GENOMIC DNA]</scope>
    <source>
        <strain evidence="1 2">ATCC 30569</strain>
    </source>
</reference>
<proteinExistence type="predicted"/>
<name>A0AA88GMH7_NAELO</name>
<gene>
    <name evidence="1" type="ORF">C9374_004387</name>
</gene>
<dbReference type="AlphaFoldDB" id="A0AA88GMH7"/>
<sequence length="224" mass="25604">MKSSKRSISRHVVTLNNESSTGGYSQVGTSLDAIRNRIQCGFMCKWNESKVFLYNTPTSVHLKKIALSSWTGEELRTFLTQKSLLRILNNISSETQLSQIFTTDKTQSLYDCLKDLLEYCYCSRSRVSIFQNLHKLSTCCSQALVTQQQARGPSMMMDDEYEMIIHSHVVQPVIMNHQTDIRTTIQQVSVQNLMKIFLELSQMDAVELVSALQEMLMQCPLESQ</sequence>
<protein>
    <submittedName>
        <fullName evidence="1">Uncharacterized protein</fullName>
    </submittedName>
</protein>
<dbReference type="RefSeq" id="XP_044549395.1">
    <property type="nucleotide sequence ID" value="XM_044694020.1"/>
</dbReference>
<comment type="caution">
    <text evidence="1">The sequence shown here is derived from an EMBL/GenBank/DDBJ whole genome shotgun (WGS) entry which is preliminary data.</text>
</comment>
<evidence type="ECO:0000313" key="1">
    <source>
        <dbReference type="EMBL" id="KAG2383716.1"/>
    </source>
</evidence>
<dbReference type="GeneID" id="68096842"/>
<dbReference type="EMBL" id="PYSW02000020">
    <property type="protein sequence ID" value="KAG2383716.1"/>
    <property type="molecule type" value="Genomic_DNA"/>
</dbReference>
<accession>A0AA88GMH7</accession>
<dbReference type="Proteomes" id="UP000816034">
    <property type="component" value="Unassembled WGS sequence"/>
</dbReference>
<keyword evidence="2" id="KW-1185">Reference proteome</keyword>
<organism evidence="1 2">
    <name type="scientific">Naegleria lovaniensis</name>
    <name type="common">Amoeba</name>
    <dbReference type="NCBI Taxonomy" id="51637"/>
    <lineage>
        <taxon>Eukaryota</taxon>
        <taxon>Discoba</taxon>
        <taxon>Heterolobosea</taxon>
        <taxon>Tetramitia</taxon>
        <taxon>Eutetramitia</taxon>
        <taxon>Vahlkampfiidae</taxon>
        <taxon>Naegleria</taxon>
    </lineage>
</organism>